<reference evidence="4 5" key="1">
    <citation type="submission" date="2020-08" db="EMBL/GenBank/DDBJ databases">
        <title>Plant Genome Project.</title>
        <authorList>
            <person name="Zhang R.-G."/>
        </authorList>
    </citation>
    <scope>NUCLEOTIDE SEQUENCE [LARGE SCALE GENOMIC DNA]</scope>
    <source>
        <tissue evidence="4">Rhizome</tissue>
    </source>
</reference>
<evidence type="ECO:0000313" key="4">
    <source>
        <dbReference type="EMBL" id="KAG6534914.1"/>
    </source>
</evidence>
<dbReference type="Proteomes" id="UP000734854">
    <property type="component" value="Unassembled WGS sequence"/>
</dbReference>
<dbReference type="PANTHER" id="PTHR23180">
    <property type="entry name" value="CENTAURIN/ARF"/>
    <property type="match status" value="1"/>
</dbReference>
<keyword evidence="1" id="KW-0479">Metal-binding</keyword>
<evidence type="ECO:0000313" key="5">
    <source>
        <dbReference type="Proteomes" id="UP000734854"/>
    </source>
</evidence>
<proteinExistence type="predicted"/>
<comment type="caution">
    <text evidence="4">The sequence shown here is derived from an EMBL/GenBank/DDBJ whole genome shotgun (WGS) entry which is preliminary data.</text>
</comment>
<dbReference type="SUPFAM" id="SSF103657">
    <property type="entry name" value="BAR/IMD domain-like"/>
    <property type="match status" value="1"/>
</dbReference>
<keyword evidence="5" id="KW-1185">Reference proteome</keyword>
<dbReference type="InterPro" id="IPR045258">
    <property type="entry name" value="ACAP1/2/3-like"/>
</dbReference>
<dbReference type="EMBL" id="JACMSC010000002">
    <property type="protein sequence ID" value="KAG6534914.1"/>
    <property type="molecule type" value="Genomic_DNA"/>
</dbReference>
<evidence type="ECO:0000256" key="2">
    <source>
        <dbReference type="ARBA" id="ARBA00022833"/>
    </source>
</evidence>
<evidence type="ECO:0000256" key="3">
    <source>
        <dbReference type="SAM" id="MobiDB-lite"/>
    </source>
</evidence>
<accession>A0A8J5LU12</accession>
<dbReference type="PANTHER" id="PTHR23180:SF160">
    <property type="entry name" value="ADP-RIBOSYLATION FACTOR GTPASE-ACTIVATING PROTEIN EFFECTOR PROTEIN 1"/>
    <property type="match status" value="1"/>
</dbReference>
<gene>
    <name evidence="4" type="ORF">ZIOFF_008822</name>
</gene>
<organism evidence="4 5">
    <name type="scientific">Zingiber officinale</name>
    <name type="common">Ginger</name>
    <name type="synonym">Amomum zingiber</name>
    <dbReference type="NCBI Taxonomy" id="94328"/>
    <lineage>
        <taxon>Eukaryota</taxon>
        <taxon>Viridiplantae</taxon>
        <taxon>Streptophyta</taxon>
        <taxon>Embryophyta</taxon>
        <taxon>Tracheophyta</taxon>
        <taxon>Spermatophyta</taxon>
        <taxon>Magnoliopsida</taxon>
        <taxon>Liliopsida</taxon>
        <taxon>Zingiberales</taxon>
        <taxon>Zingiberaceae</taxon>
        <taxon>Zingiber</taxon>
    </lineage>
</organism>
<sequence>MFFPPLPSRETGSCCLCLVRYRPRSRHYSSSTSPTTATLGRRDCLLSALPLLSQADATVEGRDPPRSSLTGSSSLYCWACRRGRGGVLSPLIESTLPGSSTLSCCLPPPTPPLPLSFTRLTGDASDRRLLSLIHVDGQRGEQQPPPSPRDRCCRHHRPKKRLLLGPSPQLPERSVGDDRLWALSSFLRADATTPSSLSPLSLARGAALLPRTTMLSPSTSSATSSGRRRVQRPLPTLLLAIATLRCHLQRQSFTVLDLRLSKLVLIWLLLLLTQRQRRDEFLEAVSGTMDAHLRYFKQGYELLHQMEPYIHQVDL</sequence>
<dbReference type="GO" id="GO:0046872">
    <property type="term" value="F:metal ion binding"/>
    <property type="evidence" value="ECO:0007669"/>
    <property type="project" value="UniProtKB-KW"/>
</dbReference>
<evidence type="ECO:0000256" key="1">
    <source>
        <dbReference type="ARBA" id="ARBA00022723"/>
    </source>
</evidence>
<dbReference type="Gene3D" id="1.20.1270.60">
    <property type="entry name" value="Arfaptin homology (AH) domain/BAR domain"/>
    <property type="match status" value="1"/>
</dbReference>
<keyword evidence="2" id="KW-0862">Zinc</keyword>
<dbReference type="GO" id="GO:0005096">
    <property type="term" value="F:GTPase activator activity"/>
    <property type="evidence" value="ECO:0007669"/>
    <property type="project" value="InterPro"/>
</dbReference>
<dbReference type="InterPro" id="IPR027267">
    <property type="entry name" value="AH/BAR_dom_sf"/>
</dbReference>
<protein>
    <submittedName>
        <fullName evidence="4">Uncharacterized protein</fullName>
    </submittedName>
</protein>
<dbReference type="AlphaFoldDB" id="A0A8J5LU12"/>
<name>A0A8J5LU12_ZINOF</name>
<feature type="region of interest" description="Disordered" evidence="3">
    <location>
        <begin position="135"/>
        <end position="154"/>
    </location>
</feature>